<evidence type="ECO:0000313" key="2">
    <source>
        <dbReference type="EMBL" id="CAG8729281.1"/>
    </source>
</evidence>
<feature type="region of interest" description="Disordered" evidence="1">
    <location>
        <begin position="166"/>
        <end position="209"/>
    </location>
</feature>
<dbReference type="EMBL" id="CAJVQB010009356">
    <property type="protein sequence ID" value="CAG8729281.1"/>
    <property type="molecule type" value="Genomic_DNA"/>
</dbReference>
<feature type="compositionally biased region" description="Basic and acidic residues" evidence="1">
    <location>
        <begin position="190"/>
        <end position="209"/>
    </location>
</feature>
<reference evidence="2 3" key="1">
    <citation type="submission" date="2021-06" db="EMBL/GenBank/DDBJ databases">
        <authorList>
            <person name="Kallberg Y."/>
            <person name="Tangrot J."/>
            <person name="Rosling A."/>
        </authorList>
    </citation>
    <scope>NUCLEOTIDE SEQUENCE [LARGE SCALE GENOMIC DNA]</scope>
    <source>
        <strain evidence="2 3">120-4 pot B 10/14</strain>
    </source>
</reference>
<feature type="non-terminal residue" evidence="2">
    <location>
        <position position="1"/>
    </location>
</feature>
<dbReference type="Proteomes" id="UP000789901">
    <property type="component" value="Unassembled WGS sequence"/>
</dbReference>
<keyword evidence="3" id="KW-1185">Reference proteome</keyword>
<organism evidence="2 3">
    <name type="scientific">Gigaspora margarita</name>
    <dbReference type="NCBI Taxonomy" id="4874"/>
    <lineage>
        <taxon>Eukaryota</taxon>
        <taxon>Fungi</taxon>
        <taxon>Fungi incertae sedis</taxon>
        <taxon>Mucoromycota</taxon>
        <taxon>Glomeromycotina</taxon>
        <taxon>Glomeromycetes</taxon>
        <taxon>Diversisporales</taxon>
        <taxon>Gigasporaceae</taxon>
        <taxon>Gigaspora</taxon>
    </lineage>
</organism>
<evidence type="ECO:0000313" key="3">
    <source>
        <dbReference type="Proteomes" id="UP000789901"/>
    </source>
</evidence>
<protein>
    <submittedName>
        <fullName evidence="2">19753_t:CDS:1</fullName>
    </submittedName>
</protein>
<gene>
    <name evidence="2" type="ORF">GMARGA_LOCUS14243</name>
</gene>
<proteinExistence type="predicted"/>
<comment type="caution">
    <text evidence="2">The sequence shown here is derived from an EMBL/GenBank/DDBJ whole genome shotgun (WGS) entry which is preliminary data.</text>
</comment>
<accession>A0ABN7V4C8</accession>
<name>A0ABN7V4C8_GIGMA</name>
<sequence length="209" mass="24134">REVFYILKGKDEEFKLNLNETWKDQKDRLIQNMIPALFDILGRRFSADRTELAGILRQRLKSARSTQAIRQNPERGKVFDEPYKYLHGRNDSRVTKYDTGELTELLLSNDIYSPELSDPGKAKNEKGRVYVNVHGLSWRSSKLVHLLHNVLDPAIVPNYKRACQRSHTMRVPRPDGVPDWAAGGENQESDSSKKRASEFVEERPSKRKA</sequence>
<evidence type="ECO:0000256" key="1">
    <source>
        <dbReference type="SAM" id="MobiDB-lite"/>
    </source>
</evidence>